<evidence type="ECO:0000256" key="6">
    <source>
        <dbReference type="ARBA" id="ARBA00022900"/>
    </source>
</evidence>
<accession>A0ABV1WL79</accession>
<evidence type="ECO:0000256" key="1">
    <source>
        <dbReference type="ARBA" id="ARBA00004613"/>
    </source>
</evidence>
<dbReference type="InterPro" id="IPR000691">
    <property type="entry name" value="Prot_inh_I16_SSI"/>
</dbReference>
<sequence>MTHFSKTTTRLRRGATAAAALLLVGALPAQVARASHRHFDQGDWLYLTVTHGDTRSGDTRGALLQCDPPRGHSHAMRACAELRSAGGDVRGIPPKDVLCSMIYAPVTVEARGQWQGRAIDYTETFANQCVMQARTGDVFALDG</sequence>
<evidence type="ECO:0000256" key="8">
    <source>
        <dbReference type="RuleBase" id="RU003471"/>
    </source>
</evidence>
<evidence type="ECO:0000313" key="12">
    <source>
        <dbReference type="Proteomes" id="UP001458415"/>
    </source>
</evidence>
<dbReference type="Pfam" id="PF00720">
    <property type="entry name" value="SSI"/>
    <property type="match status" value="1"/>
</dbReference>
<organism evidence="11 12">
    <name type="scientific">Streptomyces carpinensis</name>
    <dbReference type="NCBI Taxonomy" id="66369"/>
    <lineage>
        <taxon>Bacteria</taxon>
        <taxon>Bacillati</taxon>
        <taxon>Actinomycetota</taxon>
        <taxon>Actinomycetes</taxon>
        <taxon>Kitasatosporales</taxon>
        <taxon>Streptomycetaceae</taxon>
        <taxon>Streptomyces</taxon>
    </lineage>
</organism>
<keyword evidence="7" id="KW-1015">Disulfide bond</keyword>
<evidence type="ECO:0000313" key="11">
    <source>
        <dbReference type="EMBL" id="MER6984943.1"/>
    </source>
</evidence>
<keyword evidence="4" id="KW-0964">Secreted</keyword>
<evidence type="ECO:0000256" key="3">
    <source>
        <dbReference type="ARBA" id="ARBA00011738"/>
    </source>
</evidence>
<evidence type="ECO:0000256" key="9">
    <source>
        <dbReference type="SAM" id="SignalP"/>
    </source>
</evidence>
<feature type="signal peptide" evidence="9">
    <location>
        <begin position="1"/>
        <end position="31"/>
    </location>
</feature>
<proteinExistence type="inferred from homology"/>
<comment type="subcellular location">
    <subcellularLocation>
        <location evidence="1">Secreted</location>
    </subcellularLocation>
</comment>
<evidence type="ECO:0000256" key="5">
    <source>
        <dbReference type="ARBA" id="ARBA00022690"/>
    </source>
</evidence>
<dbReference type="EMBL" id="JBEPCU010002104">
    <property type="protein sequence ID" value="MER6984943.1"/>
    <property type="molecule type" value="Genomic_DNA"/>
</dbReference>
<keyword evidence="9" id="KW-0732">Signal</keyword>
<dbReference type="PRINTS" id="PR00294">
    <property type="entry name" value="SSBTLNINHBTR"/>
</dbReference>
<keyword evidence="5 8" id="KW-0646">Protease inhibitor</keyword>
<feature type="chain" id="PRO_5047379110" evidence="9">
    <location>
        <begin position="32"/>
        <end position="143"/>
    </location>
</feature>
<protein>
    <submittedName>
        <fullName evidence="11">SSI family serine proteinase inhibitor</fullName>
    </submittedName>
</protein>
<keyword evidence="12" id="KW-1185">Reference proteome</keyword>
<feature type="domain" description="Subtilisin inhibitor" evidence="10">
    <location>
        <begin position="44"/>
        <end position="127"/>
    </location>
</feature>
<evidence type="ECO:0000256" key="2">
    <source>
        <dbReference type="ARBA" id="ARBA00010472"/>
    </source>
</evidence>
<dbReference type="InterPro" id="IPR036819">
    <property type="entry name" value="Subtilisin_inhibitor-like_sf"/>
</dbReference>
<comment type="caution">
    <text evidence="11">The sequence shown here is derived from an EMBL/GenBank/DDBJ whole genome shotgun (WGS) entry which is preliminary data.</text>
</comment>
<dbReference type="SUPFAM" id="SSF55399">
    <property type="entry name" value="Subtilisin inhibitor"/>
    <property type="match status" value="1"/>
</dbReference>
<dbReference type="InterPro" id="IPR023549">
    <property type="entry name" value="Subtilisin_inhibitor"/>
</dbReference>
<evidence type="ECO:0000259" key="10">
    <source>
        <dbReference type="Pfam" id="PF00720"/>
    </source>
</evidence>
<evidence type="ECO:0000256" key="7">
    <source>
        <dbReference type="ARBA" id="ARBA00023157"/>
    </source>
</evidence>
<name>A0ABV1WL79_9ACTN</name>
<dbReference type="RefSeq" id="WP_086725518.1">
    <property type="nucleotide sequence ID" value="NZ_MUBM01000094.1"/>
</dbReference>
<comment type="subunit">
    <text evidence="3">Homodimer.</text>
</comment>
<comment type="similarity">
    <text evidence="2 8">Belongs to the protease inhibitor I16 (SSI) family.</text>
</comment>
<dbReference type="Proteomes" id="UP001458415">
    <property type="component" value="Unassembled WGS sequence"/>
</dbReference>
<gene>
    <name evidence="11" type="ORF">ABT317_50410</name>
</gene>
<reference evidence="11 12" key="1">
    <citation type="submission" date="2024-06" db="EMBL/GenBank/DDBJ databases">
        <title>The Natural Products Discovery Center: Release of the First 8490 Sequenced Strains for Exploring Actinobacteria Biosynthetic Diversity.</title>
        <authorList>
            <person name="Kalkreuter E."/>
            <person name="Kautsar S.A."/>
            <person name="Yang D."/>
            <person name="Bader C.D."/>
            <person name="Teijaro C.N."/>
            <person name="Fluegel L."/>
            <person name="Davis C.M."/>
            <person name="Simpson J.R."/>
            <person name="Lauterbach L."/>
            <person name="Steele A.D."/>
            <person name="Gui C."/>
            <person name="Meng S."/>
            <person name="Li G."/>
            <person name="Viehrig K."/>
            <person name="Ye F."/>
            <person name="Su P."/>
            <person name="Kiefer A.F."/>
            <person name="Nichols A."/>
            <person name="Cepeda A.J."/>
            <person name="Yan W."/>
            <person name="Fan B."/>
            <person name="Jiang Y."/>
            <person name="Adhikari A."/>
            <person name="Zheng C.-J."/>
            <person name="Schuster L."/>
            <person name="Cowan T.M."/>
            <person name="Smanski M.J."/>
            <person name="Chevrette M.G."/>
            <person name="De Carvalho L.P.S."/>
            <person name="Shen B."/>
        </authorList>
    </citation>
    <scope>NUCLEOTIDE SEQUENCE [LARGE SCALE GENOMIC DNA]</scope>
    <source>
        <strain evidence="11 12">NPDC000634</strain>
    </source>
</reference>
<evidence type="ECO:0000256" key="4">
    <source>
        <dbReference type="ARBA" id="ARBA00022525"/>
    </source>
</evidence>
<keyword evidence="6 8" id="KW-0722">Serine protease inhibitor</keyword>
<dbReference type="Gene3D" id="3.30.350.10">
    <property type="entry name" value="Subtilisin inhibitor-like"/>
    <property type="match status" value="1"/>
</dbReference>